<evidence type="ECO:0000313" key="3">
    <source>
        <dbReference type="Proteomes" id="UP001165121"/>
    </source>
</evidence>
<gene>
    <name evidence="2" type="ORF">Pfra01_000113500</name>
</gene>
<feature type="region of interest" description="Disordered" evidence="1">
    <location>
        <begin position="104"/>
        <end position="129"/>
    </location>
</feature>
<dbReference type="EMBL" id="BSXT01000090">
    <property type="protein sequence ID" value="GMF17247.1"/>
    <property type="molecule type" value="Genomic_DNA"/>
</dbReference>
<feature type="compositionally biased region" description="Low complexity" evidence="1">
    <location>
        <begin position="118"/>
        <end position="129"/>
    </location>
</feature>
<evidence type="ECO:0000313" key="2">
    <source>
        <dbReference type="EMBL" id="GMF17247.1"/>
    </source>
</evidence>
<protein>
    <submittedName>
        <fullName evidence="2">Unnamed protein product</fullName>
    </submittedName>
</protein>
<sequence>MSNASDAYLVPVEVAEEADCLVPLRISAADSIAVPRYLVAAQQYGACTVGLGALGVRGVVGDPPSETIAILAPRLNSDANKFVFPDTLTGVPNFVAIMSPSKTFSNYDSSGRSRHPSTPRMSSSSSASFPLPPLSLVSEVSSLPFTSTDGCILLCVVHHTSPFATGLRRCIGYRTFGTSGLVGGGVYLGLKPVGCHQGSV</sequence>
<proteinExistence type="predicted"/>
<organism evidence="2 3">
    <name type="scientific">Phytophthora fragariaefolia</name>
    <dbReference type="NCBI Taxonomy" id="1490495"/>
    <lineage>
        <taxon>Eukaryota</taxon>
        <taxon>Sar</taxon>
        <taxon>Stramenopiles</taxon>
        <taxon>Oomycota</taxon>
        <taxon>Peronosporomycetes</taxon>
        <taxon>Peronosporales</taxon>
        <taxon>Peronosporaceae</taxon>
        <taxon>Phytophthora</taxon>
    </lineage>
</organism>
<name>A0A9W6TKS6_9STRA</name>
<keyword evidence="3" id="KW-1185">Reference proteome</keyword>
<comment type="caution">
    <text evidence="2">The sequence shown here is derived from an EMBL/GenBank/DDBJ whole genome shotgun (WGS) entry which is preliminary data.</text>
</comment>
<accession>A0A9W6TKS6</accession>
<dbReference type="AlphaFoldDB" id="A0A9W6TKS6"/>
<evidence type="ECO:0000256" key="1">
    <source>
        <dbReference type="SAM" id="MobiDB-lite"/>
    </source>
</evidence>
<dbReference type="Proteomes" id="UP001165121">
    <property type="component" value="Unassembled WGS sequence"/>
</dbReference>
<reference evidence="2" key="1">
    <citation type="submission" date="2023-04" db="EMBL/GenBank/DDBJ databases">
        <title>Phytophthora fragariaefolia NBRC 109709.</title>
        <authorList>
            <person name="Ichikawa N."/>
            <person name="Sato H."/>
            <person name="Tonouchi N."/>
        </authorList>
    </citation>
    <scope>NUCLEOTIDE SEQUENCE</scope>
    <source>
        <strain evidence="2">NBRC 109709</strain>
    </source>
</reference>